<keyword evidence="7" id="KW-0067">ATP-binding</keyword>
<dbReference type="InterPro" id="IPR036097">
    <property type="entry name" value="HisK_dim/P_sf"/>
</dbReference>
<evidence type="ECO:0000256" key="7">
    <source>
        <dbReference type="ARBA" id="ARBA00022840"/>
    </source>
</evidence>
<keyword evidence="9" id="KW-0175">Coiled coil</keyword>
<reference evidence="12 13" key="1">
    <citation type="submission" date="2017-09" db="EMBL/GenBank/DDBJ databases">
        <title>Genomics of the genus Arcobacter.</title>
        <authorList>
            <person name="Perez-Cataluna A."/>
            <person name="Figueras M.J."/>
            <person name="Salas-Masso N."/>
        </authorList>
    </citation>
    <scope>NUCLEOTIDE SEQUENCE [LARGE SCALE GENOMIC DNA]</scope>
    <source>
        <strain evidence="12 13">DSM 18005</strain>
    </source>
</reference>
<evidence type="ECO:0000259" key="11">
    <source>
        <dbReference type="PROSITE" id="PS50109"/>
    </source>
</evidence>
<dbReference type="Gene3D" id="1.10.287.130">
    <property type="match status" value="1"/>
</dbReference>
<name>A0A2N1J4T8_9BACT</name>
<dbReference type="OrthoDB" id="9805967at2"/>
<dbReference type="PANTHER" id="PTHR43065">
    <property type="entry name" value="SENSOR HISTIDINE KINASE"/>
    <property type="match status" value="1"/>
</dbReference>
<dbReference type="EC" id="2.7.13.3" evidence="2"/>
<evidence type="ECO:0000256" key="10">
    <source>
        <dbReference type="SAM" id="Phobius"/>
    </source>
</evidence>
<evidence type="ECO:0000256" key="6">
    <source>
        <dbReference type="ARBA" id="ARBA00022777"/>
    </source>
</evidence>
<keyword evidence="10" id="KW-1133">Transmembrane helix</keyword>
<dbReference type="InterPro" id="IPR004358">
    <property type="entry name" value="Sig_transdc_His_kin-like_C"/>
</dbReference>
<dbReference type="GO" id="GO:0000155">
    <property type="term" value="F:phosphorelay sensor kinase activity"/>
    <property type="evidence" value="ECO:0007669"/>
    <property type="project" value="InterPro"/>
</dbReference>
<evidence type="ECO:0000256" key="3">
    <source>
        <dbReference type="ARBA" id="ARBA00022553"/>
    </source>
</evidence>
<dbReference type="PROSITE" id="PS50109">
    <property type="entry name" value="HIS_KIN"/>
    <property type="match status" value="1"/>
</dbReference>
<dbReference type="InterPro" id="IPR036890">
    <property type="entry name" value="HATPase_C_sf"/>
</dbReference>
<dbReference type="PRINTS" id="PR00344">
    <property type="entry name" value="BCTRLSENSOR"/>
</dbReference>
<evidence type="ECO:0000256" key="1">
    <source>
        <dbReference type="ARBA" id="ARBA00000085"/>
    </source>
</evidence>
<dbReference type="Pfam" id="PF02518">
    <property type="entry name" value="HATPase_c"/>
    <property type="match status" value="1"/>
</dbReference>
<evidence type="ECO:0000256" key="9">
    <source>
        <dbReference type="SAM" id="Coils"/>
    </source>
</evidence>
<evidence type="ECO:0000256" key="5">
    <source>
        <dbReference type="ARBA" id="ARBA00022741"/>
    </source>
</evidence>
<dbReference type="Gene3D" id="6.10.340.10">
    <property type="match status" value="1"/>
</dbReference>
<dbReference type="SMART" id="SM00387">
    <property type="entry name" value="HATPase_c"/>
    <property type="match status" value="1"/>
</dbReference>
<dbReference type="AlphaFoldDB" id="A0A2N1J4T8"/>
<evidence type="ECO:0000256" key="2">
    <source>
        <dbReference type="ARBA" id="ARBA00012438"/>
    </source>
</evidence>
<keyword evidence="10" id="KW-0472">Membrane</keyword>
<feature type="domain" description="Histidine kinase" evidence="11">
    <location>
        <begin position="343"/>
        <end position="558"/>
    </location>
</feature>
<dbReference type="GO" id="GO:0005524">
    <property type="term" value="F:ATP binding"/>
    <property type="evidence" value="ECO:0007669"/>
    <property type="project" value="UniProtKB-KW"/>
</dbReference>
<evidence type="ECO:0000256" key="8">
    <source>
        <dbReference type="ARBA" id="ARBA00023012"/>
    </source>
</evidence>
<dbReference type="PANTHER" id="PTHR43065:SF10">
    <property type="entry name" value="PEROXIDE STRESS-ACTIVATED HISTIDINE KINASE MAK3"/>
    <property type="match status" value="1"/>
</dbReference>
<dbReference type="Gene3D" id="3.30.565.10">
    <property type="entry name" value="Histidine kinase-like ATPase, C-terminal domain"/>
    <property type="match status" value="1"/>
</dbReference>
<feature type="transmembrane region" description="Helical" evidence="10">
    <location>
        <begin position="185"/>
        <end position="203"/>
    </location>
</feature>
<protein>
    <recommendedName>
        <fullName evidence="2">histidine kinase</fullName>
        <ecNumber evidence="2">2.7.13.3</ecNumber>
    </recommendedName>
</protein>
<keyword evidence="5" id="KW-0547">Nucleotide-binding</keyword>
<evidence type="ECO:0000256" key="4">
    <source>
        <dbReference type="ARBA" id="ARBA00022679"/>
    </source>
</evidence>
<keyword evidence="10" id="KW-0812">Transmembrane</keyword>
<keyword evidence="4" id="KW-0808">Transferase</keyword>
<gene>
    <name evidence="12" type="ORF">CP960_03545</name>
</gene>
<organism evidence="12 13">
    <name type="scientific">Malaciobacter halophilus</name>
    <dbReference type="NCBI Taxonomy" id="197482"/>
    <lineage>
        <taxon>Bacteria</taxon>
        <taxon>Pseudomonadati</taxon>
        <taxon>Campylobacterota</taxon>
        <taxon>Epsilonproteobacteria</taxon>
        <taxon>Campylobacterales</taxon>
        <taxon>Arcobacteraceae</taxon>
        <taxon>Malaciobacter</taxon>
    </lineage>
</organism>
<proteinExistence type="predicted"/>
<dbReference type="EMBL" id="NXIF01000013">
    <property type="protein sequence ID" value="PKI81546.1"/>
    <property type="molecule type" value="Genomic_DNA"/>
</dbReference>
<dbReference type="RefSeq" id="WP_101183853.1">
    <property type="nucleotide sequence ID" value="NZ_CP031218.1"/>
</dbReference>
<feature type="coiled-coil region" evidence="9">
    <location>
        <begin position="254"/>
        <end position="327"/>
    </location>
</feature>
<dbReference type="Proteomes" id="UP000233248">
    <property type="component" value="Unassembled WGS sequence"/>
</dbReference>
<dbReference type="InterPro" id="IPR003594">
    <property type="entry name" value="HATPase_dom"/>
</dbReference>
<keyword evidence="13" id="KW-1185">Reference proteome</keyword>
<sequence>MMRLINSLNIKFKLGILFFILCTSIAVLGYKSINISEQNKQTLKVVHSKSQTVLSLQNRIITPLYRLREVTQSLVMAPNKEIRAGIEKNLNELVKSLDIQFKRLSDSQIKIKQMWINYKYLIETIKGYLHEEFEEGAYVNVTTSSRKQFHLLTNELLNTQSRYLNNATVAYSQAVLKSKEIKVEILTSIIVILLFATVVGWLVSNNIIQSIYKVQNGLKEFFNYLNHKKRGVKKIEIDTKDEFYQMATIINQNVSNIQNNIEQNEALIKNATKVLENIKLGNLGTRLSQETNSNALNELKKMINDMIDNLEIKIQDEIDKRVEQEQILIQQSKLAAMGEMIGNIAHQWRQPLAQISAIHMNMKVTYDFNKFTKEYLNSKIKEANKLTSYMSQTISDFQNFFKPQGEKEEFSVEKACKEAYFIIESSLKYHGIELSFDVKEDSKVYGYKNEYSQVILNVLSNAKDILLERGVKNPAINVEIKSGDNYAIVKIEDNAGGIKDSIKDKIFDPYFTTRHKTQGTGIGLYMSKNIIERNMNGFINVRNINSGALFTIKVEKSTLV</sequence>
<keyword evidence="3" id="KW-0597">Phosphoprotein</keyword>
<keyword evidence="8" id="KW-0902">Two-component regulatory system</keyword>
<comment type="caution">
    <text evidence="12">The sequence shown here is derived from an EMBL/GenBank/DDBJ whole genome shotgun (WGS) entry which is preliminary data.</text>
</comment>
<accession>A0A2N1J4T8</accession>
<dbReference type="InterPro" id="IPR005467">
    <property type="entry name" value="His_kinase_dom"/>
</dbReference>
<evidence type="ECO:0000313" key="13">
    <source>
        <dbReference type="Proteomes" id="UP000233248"/>
    </source>
</evidence>
<keyword evidence="6 12" id="KW-0418">Kinase</keyword>
<evidence type="ECO:0000313" key="12">
    <source>
        <dbReference type="EMBL" id="PKI81546.1"/>
    </source>
</evidence>
<comment type="catalytic activity">
    <reaction evidence="1">
        <text>ATP + protein L-histidine = ADP + protein N-phospho-L-histidine.</text>
        <dbReference type="EC" id="2.7.13.3"/>
    </reaction>
</comment>
<dbReference type="SUPFAM" id="SSF47384">
    <property type="entry name" value="Homodimeric domain of signal transducing histidine kinase"/>
    <property type="match status" value="1"/>
</dbReference>
<dbReference type="SUPFAM" id="SSF55874">
    <property type="entry name" value="ATPase domain of HSP90 chaperone/DNA topoisomerase II/histidine kinase"/>
    <property type="match status" value="1"/>
</dbReference>